<dbReference type="Proteomes" id="UP000821865">
    <property type="component" value="Chromosome 1"/>
</dbReference>
<sequence>MSCRKGIKLGPHVSARQRELLVAFMEGDPFLVRAACALGRENMAERKQTLWSEFAALLNAEGPAIKTAEQWQ</sequence>
<evidence type="ECO:0000313" key="1">
    <source>
        <dbReference type="EMBL" id="KAH7979971.1"/>
    </source>
</evidence>
<dbReference type="EMBL" id="CM023470">
    <property type="protein sequence ID" value="KAH7979971.1"/>
    <property type="molecule type" value="Genomic_DNA"/>
</dbReference>
<accession>A0ACB8E032</accession>
<organism evidence="1 2">
    <name type="scientific">Dermacentor silvarum</name>
    <name type="common">Tick</name>
    <dbReference type="NCBI Taxonomy" id="543639"/>
    <lineage>
        <taxon>Eukaryota</taxon>
        <taxon>Metazoa</taxon>
        <taxon>Ecdysozoa</taxon>
        <taxon>Arthropoda</taxon>
        <taxon>Chelicerata</taxon>
        <taxon>Arachnida</taxon>
        <taxon>Acari</taxon>
        <taxon>Parasitiformes</taxon>
        <taxon>Ixodida</taxon>
        <taxon>Ixodoidea</taxon>
        <taxon>Ixodidae</taxon>
        <taxon>Rhipicephalinae</taxon>
        <taxon>Dermacentor</taxon>
    </lineage>
</organism>
<proteinExistence type="predicted"/>
<evidence type="ECO:0000313" key="2">
    <source>
        <dbReference type="Proteomes" id="UP000821865"/>
    </source>
</evidence>
<protein>
    <submittedName>
        <fullName evidence="1">Uncharacterized protein</fullName>
    </submittedName>
</protein>
<reference evidence="1" key="1">
    <citation type="submission" date="2020-05" db="EMBL/GenBank/DDBJ databases">
        <title>Large-scale comparative analyses of tick genomes elucidate their genetic diversity and vector capacities.</title>
        <authorList>
            <person name="Jia N."/>
            <person name="Wang J."/>
            <person name="Shi W."/>
            <person name="Du L."/>
            <person name="Sun Y."/>
            <person name="Zhan W."/>
            <person name="Jiang J."/>
            <person name="Wang Q."/>
            <person name="Zhang B."/>
            <person name="Ji P."/>
            <person name="Sakyi L.B."/>
            <person name="Cui X."/>
            <person name="Yuan T."/>
            <person name="Jiang B."/>
            <person name="Yang W."/>
            <person name="Lam T.T.-Y."/>
            <person name="Chang Q."/>
            <person name="Ding S."/>
            <person name="Wang X."/>
            <person name="Zhu J."/>
            <person name="Ruan X."/>
            <person name="Zhao L."/>
            <person name="Wei J."/>
            <person name="Que T."/>
            <person name="Du C."/>
            <person name="Cheng J."/>
            <person name="Dai P."/>
            <person name="Han X."/>
            <person name="Huang E."/>
            <person name="Gao Y."/>
            <person name="Liu J."/>
            <person name="Shao H."/>
            <person name="Ye R."/>
            <person name="Li L."/>
            <person name="Wei W."/>
            <person name="Wang X."/>
            <person name="Wang C."/>
            <person name="Yang T."/>
            <person name="Huo Q."/>
            <person name="Li W."/>
            <person name="Guo W."/>
            <person name="Chen H."/>
            <person name="Zhou L."/>
            <person name="Ni X."/>
            <person name="Tian J."/>
            <person name="Zhou Y."/>
            <person name="Sheng Y."/>
            <person name="Liu T."/>
            <person name="Pan Y."/>
            <person name="Xia L."/>
            <person name="Li J."/>
            <person name="Zhao F."/>
            <person name="Cao W."/>
        </authorList>
    </citation>
    <scope>NUCLEOTIDE SEQUENCE</scope>
    <source>
        <strain evidence="1">Dsil-2018</strain>
    </source>
</reference>
<gene>
    <name evidence="1" type="ORF">HPB49_012315</name>
</gene>
<keyword evidence="2" id="KW-1185">Reference proteome</keyword>
<comment type="caution">
    <text evidence="1">The sequence shown here is derived from an EMBL/GenBank/DDBJ whole genome shotgun (WGS) entry which is preliminary data.</text>
</comment>
<name>A0ACB8E032_DERSI</name>